<dbReference type="Gene3D" id="3.40.190.10">
    <property type="entry name" value="Periplasmic binding protein-like II"/>
    <property type="match status" value="2"/>
</dbReference>
<dbReference type="Proteomes" id="UP001597100">
    <property type="component" value="Unassembled WGS sequence"/>
</dbReference>
<dbReference type="CDD" id="cd13637">
    <property type="entry name" value="PBP2_Ca3427_like"/>
    <property type="match status" value="1"/>
</dbReference>
<dbReference type="RefSeq" id="WP_380736743.1">
    <property type="nucleotide sequence ID" value="NZ_JBHTJP010000032.1"/>
</dbReference>
<feature type="domain" description="Ca3427-like PBP 2" evidence="4">
    <location>
        <begin position="95"/>
        <end position="179"/>
    </location>
</feature>
<accession>A0ABW3ID63</accession>
<sequence>MKTIRVGGVPEHFNLPWHLTIEDGTFETRNLDVRWRDFPDGTGAMCKALRNEEIDAAVILTEGIVKDILNGNKAKIIQEYIASPLIWGIHVDSHSDYRELKDLENKKVAISRYGSGSHLMAYVNAKKMGWDTSKLQFEVVGDINGAVEALRTGKADYFMWEHFTTKPLVDNGTFRRLGDCPTPWSCFVVAVRESFLEENKASVQGMMETLNMVTEKFKDIPGVDIALASRYDQKEEDIEQWLKITDWSQKQISVIEIGNVQEKLYELGLITEKKPNSFFLADY</sequence>
<protein>
    <submittedName>
        <fullName evidence="5">Substrate-binding domain-containing protein</fullName>
    </submittedName>
</protein>
<evidence type="ECO:0000256" key="1">
    <source>
        <dbReference type="ARBA" id="ARBA00004418"/>
    </source>
</evidence>
<proteinExistence type="inferred from homology"/>
<dbReference type="PANTHER" id="PTHR30024">
    <property type="entry name" value="ALIPHATIC SULFONATES-BINDING PROTEIN-RELATED"/>
    <property type="match status" value="1"/>
</dbReference>
<evidence type="ECO:0000313" key="5">
    <source>
        <dbReference type="EMBL" id="MFD0975703.1"/>
    </source>
</evidence>
<dbReference type="EMBL" id="JBHTJP010000032">
    <property type="protein sequence ID" value="MFD0975703.1"/>
    <property type="molecule type" value="Genomic_DNA"/>
</dbReference>
<dbReference type="PANTHER" id="PTHR30024:SF47">
    <property type="entry name" value="TAURINE-BINDING PERIPLASMIC PROTEIN"/>
    <property type="match status" value="1"/>
</dbReference>
<evidence type="ECO:0000256" key="2">
    <source>
        <dbReference type="ARBA" id="ARBA00010742"/>
    </source>
</evidence>
<gene>
    <name evidence="5" type="ORF">ACFQ1G_02760</name>
</gene>
<keyword evidence="6" id="KW-1185">Reference proteome</keyword>
<evidence type="ECO:0000313" key="6">
    <source>
        <dbReference type="Proteomes" id="UP001597100"/>
    </source>
</evidence>
<dbReference type="Pfam" id="PF22384">
    <property type="entry name" value="PBP2_Ca3427_like"/>
    <property type="match status" value="1"/>
</dbReference>
<dbReference type="SUPFAM" id="SSF53850">
    <property type="entry name" value="Periplasmic binding protein-like II"/>
    <property type="match status" value="1"/>
</dbReference>
<comment type="caution">
    <text evidence="5">The sequence shown here is derived from an EMBL/GenBank/DDBJ whole genome shotgun (WGS) entry which is preliminary data.</text>
</comment>
<evidence type="ECO:0000256" key="3">
    <source>
        <dbReference type="ARBA" id="ARBA00022729"/>
    </source>
</evidence>
<keyword evidence="3" id="KW-0732">Signal</keyword>
<evidence type="ECO:0000259" key="4">
    <source>
        <dbReference type="Pfam" id="PF22384"/>
    </source>
</evidence>
<comment type="subcellular location">
    <subcellularLocation>
        <location evidence="1">Periplasm</location>
    </subcellularLocation>
</comment>
<organism evidence="5 6">
    <name type="scientific">Salinimicrobium gaetbulicola</name>
    <dbReference type="NCBI Taxonomy" id="999702"/>
    <lineage>
        <taxon>Bacteria</taxon>
        <taxon>Pseudomonadati</taxon>
        <taxon>Bacteroidota</taxon>
        <taxon>Flavobacteriia</taxon>
        <taxon>Flavobacteriales</taxon>
        <taxon>Flavobacteriaceae</taxon>
        <taxon>Salinimicrobium</taxon>
    </lineage>
</organism>
<name>A0ABW3ID63_9FLAO</name>
<reference evidence="6" key="1">
    <citation type="journal article" date="2019" name="Int. J. Syst. Evol. Microbiol.">
        <title>The Global Catalogue of Microorganisms (GCM) 10K type strain sequencing project: providing services to taxonomists for standard genome sequencing and annotation.</title>
        <authorList>
            <consortium name="The Broad Institute Genomics Platform"/>
            <consortium name="The Broad Institute Genome Sequencing Center for Infectious Disease"/>
            <person name="Wu L."/>
            <person name="Ma J."/>
        </authorList>
    </citation>
    <scope>NUCLEOTIDE SEQUENCE [LARGE SCALE GENOMIC DNA]</scope>
    <source>
        <strain evidence="6">CCUG 60898</strain>
    </source>
</reference>
<comment type="similarity">
    <text evidence="2">Belongs to the bacterial solute-binding protein SsuA/TauA family.</text>
</comment>
<dbReference type="InterPro" id="IPR054364">
    <property type="entry name" value="Ca3427-like_PBP2"/>
</dbReference>